<dbReference type="SUPFAM" id="SSF46997">
    <property type="entry name" value="Bacterial immunoglobulin/albumin-binding domains"/>
    <property type="match status" value="2"/>
</dbReference>
<feature type="domain" description="LysM" evidence="3">
    <location>
        <begin position="65"/>
        <end position="111"/>
    </location>
</feature>
<dbReference type="EMBL" id="AYZO01000002">
    <property type="protein sequence ID" value="KRN14528.1"/>
    <property type="molecule type" value="Genomic_DNA"/>
</dbReference>
<feature type="region of interest" description="Disordered" evidence="1">
    <location>
        <begin position="128"/>
        <end position="445"/>
    </location>
</feature>
<dbReference type="InterPro" id="IPR036779">
    <property type="entry name" value="LysM_dom_sf"/>
</dbReference>
<dbReference type="PROSITE" id="PS51782">
    <property type="entry name" value="LYSM"/>
    <property type="match status" value="1"/>
</dbReference>
<feature type="compositionally biased region" description="Low complexity" evidence="1">
    <location>
        <begin position="140"/>
        <end position="151"/>
    </location>
</feature>
<dbReference type="SUPFAM" id="SSF54106">
    <property type="entry name" value="LysM domain"/>
    <property type="match status" value="1"/>
</dbReference>
<dbReference type="Gene3D" id="1.20.120.1850">
    <property type="entry name" value="Ebh helix bundles repeating unit (S and A modules)"/>
    <property type="match status" value="1"/>
</dbReference>
<feature type="compositionally biased region" description="Low complexity" evidence="1">
    <location>
        <begin position="409"/>
        <end position="420"/>
    </location>
</feature>
<evidence type="ECO:0000256" key="1">
    <source>
        <dbReference type="SAM" id="MobiDB-lite"/>
    </source>
</evidence>
<feature type="compositionally biased region" description="Polar residues" evidence="1">
    <location>
        <begin position="371"/>
        <end position="398"/>
    </location>
</feature>
<dbReference type="SMART" id="SM00257">
    <property type="entry name" value="LysM"/>
    <property type="match status" value="1"/>
</dbReference>
<evidence type="ECO:0000256" key="2">
    <source>
        <dbReference type="SAM" id="SignalP"/>
    </source>
</evidence>
<comment type="caution">
    <text evidence="4">The sequence shown here is derived from an EMBL/GenBank/DDBJ whole genome shotgun (WGS) entry which is preliminary data.</text>
</comment>
<dbReference type="CDD" id="cd00118">
    <property type="entry name" value="LysM"/>
    <property type="match status" value="1"/>
</dbReference>
<organism evidence="4 5">
    <name type="scientific">Lactobacillus gigeriorum DSM 23908 = CRBIP 24.85</name>
    <dbReference type="NCBI Taxonomy" id="1423751"/>
    <lineage>
        <taxon>Bacteria</taxon>
        <taxon>Bacillati</taxon>
        <taxon>Bacillota</taxon>
        <taxon>Bacilli</taxon>
        <taxon>Lactobacillales</taxon>
        <taxon>Lactobacillaceae</taxon>
        <taxon>Lactobacillus</taxon>
    </lineage>
</organism>
<feature type="compositionally biased region" description="Polar residues" evidence="1">
    <location>
        <begin position="160"/>
        <end position="214"/>
    </location>
</feature>
<dbReference type="Gene3D" id="1.20.5.420">
    <property type="entry name" value="Immunoglobulin FC, subunit C"/>
    <property type="match status" value="1"/>
</dbReference>
<keyword evidence="2" id="KW-0732">Signal</keyword>
<feature type="chain" id="PRO_5047012322" evidence="2">
    <location>
        <begin position="31"/>
        <end position="1076"/>
    </location>
</feature>
<feature type="compositionally biased region" description="Basic and acidic residues" evidence="1">
    <location>
        <begin position="308"/>
        <end position="318"/>
    </location>
</feature>
<dbReference type="Pfam" id="PF01476">
    <property type="entry name" value="LysM"/>
    <property type="match status" value="1"/>
</dbReference>
<accession>A0ABR5PXB3</accession>
<evidence type="ECO:0000313" key="4">
    <source>
        <dbReference type="EMBL" id="KRN14528.1"/>
    </source>
</evidence>
<gene>
    <name evidence="4" type="ORF">FC38_GL000611</name>
</gene>
<feature type="compositionally biased region" description="Basic and acidic residues" evidence="1">
    <location>
        <begin position="271"/>
        <end position="281"/>
    </location>
</feature>
<proteinExistence type="predicted"/>
<dbReference type="InterPro" id="IPR018392">
    <property type="entry name" value="LysM"/>
</dbReference>
<feature type="compositionally biased region" description="Basic and acidic residues" evidence="1">
    <location>
        <begin position="234"/>
        <end position="244"/>
    </location>
</feature>
<dbReference type="RefSeq" id="WP_056987801.1">
    <property type="nucleotide sequence ID" value="NZ_AYZO01000002.1"/>
</dbReference>
<dbReference type="Gene3D" id="3.10.350.10">
    <property type="entry name" value="LysM domain"/>
    <property type="match status" value="1"/>
</dbReference>
<feature type="signal peptide" evidence="2">
    <location>
        <begin position="1"/>
        <end position="30"/>
    </location>
</feature>
<sequence length="1076" mass="116397">MNKKNKKKFRSRYLAAGLVVPLLAASLAEAGTSQNVQAAKVSRTSKVRRYNLVADVRKRIDYKHHKFVFKKGDTIWAVAKALNIRYQLLMKWNGIKPGEERHIPVGTVIYFKGNDIKIVNPKGKVVAKHKVKSKDKINPKKPVAPVEVVPETNYGKGETTDNNTPVVTPGTSQTNDNQTSNPVIDDNVNPSGNEQGQGNSTNTTPSQETPGTSEGKTDQGSKDQSGSGEATTPGKDEGTIDPSKETPGTSEGKTDQGSKDQSGSGEATTPGKDEGTIDPSKETPGTSEGKTDQGSKDQSGSGEATTPGKDEGTIDPSKETPGTSEGKTDQGSKDQSGSGEATTPGKDEGTTEPSKETPGTSEGNTDEGSKDQSGSGETTPGKNESTTDPSKETPGTSEGSKDEGSKDQSSSSETTPGTSEGKTDQGSKDQSGSGETTKPSEPVNTIALSNEVASSSAVTNQVSYQNAGDASKTAFDQALSDAKSVLNKKDAKQSEVDQALSKLKDAKSGLDGKQTDISALKAAVDDSTATKETDLYKNASGDKKSAYDTALTQAQNGLNNPLLSQADADKLAKALTDAKASLDGKTLTNKDKLLAELQDLVNASNAIMNTSTDPSAKQVLGAQTRSGQQTLDNSNAANETGIKSQIAMLKYWVEFYKTRSTELANSKKLYDDVLAEAKAILNSGTLPDHDSVSRTQQLVDQMEKVRPSDPNSVQYIVYAPEFKDNLDLVKKENAEAIKEYQAEAQARIDAKNELDRLQVPGSPTYVQLADENGNRTSTLDQIVDRAKLVSQMIPTNPDDKVYDNFKSVEDYLQVGTPEYTKMQNALDSIKARIRAQLDAGKGNLFGKDSELIDTVPTDEEVEALKPLIELSDAYTNRAREDMNLMRHAIGLKDYETPEVSDRRKAMMVVHALAEYEAGLIPKYQAYTHLGTVASKLIPTAIIKGTNENYFPSYNVPTVAKRLTPEYLADIFVNLDLQEGIRYYKDLFTDTKGLSGHFTNVIDFENQYMTAAAIIGNIKEAEYGYKKYYVSMTDFFWELADDKYKQILKYFDEWPAIDPAQDLNKTQAEIDQLINSK</sequence>
<evidence type="ECO:0000313" key="5">
    <source>
        <dbReference type="Proteomes" id="UP000051521"/>
    </source>
</evidence>
<evidence type="ECO:0000259" key="3">
    <source>
        <dbReference type="PROSITE" id="PS51782"/>
    </source>
</evidence>
<keyword evidence="5" id="KW-1185">Reference proteome</keyword>
<feature type="compositionally biased region" description="Polar residues" evidence="1">
    <location>
        <begin position="428"/>
        <end position="445"/>
    </location>
</feature>
<dbReference type="Pfam" id="PF07554">
    <property type="entry name" value="FIVAR"/>
    <property type="match status" value="2"/>
</dbReference>
<dbReference type="InterPro" id="IPR009063">
    <property type="entry name" value="Ig/albumin-bd_sf"/>
</dbReference>
<name>A0ABR5PXB3_9LACO</name>
<feature type="compositionally biased region" description="Basic and acidic residues" evidence="1">
    <location>
        <begin position="345"/>
        <end position="355"/>
    </location>
</feature>
<dbReference type="Proteomes" id="UP000051521">
    <property type="component" value="Unassembled WGS sequence"/>
</dbReference>
<protein>
    <submittedName>
        <fullName evidence="4">Ppe repeat-containing protein</fullName>
    </submittedName>
</protein>
<reference evidence="4 5" key="1">
    <citation type="journal article" date="2015" name="Genome Announc.">
        <title>Expanding the biotechnology potential of lactobacilli through comparative genomics of 213 strains and associated genera.</title>
        <authorList>
            <person name="Sun Z."/>
            <person name="Harris H.M."/>
            <person name="McCann A."/>
            <person name="Guo C."/>
            <person name="Argimon S."/>
            <person name="Zhang W."/>
            <person name="Yang X."/>
            <person name="Jeffery I.B."/>
            <person name="Cooney J.C."/>
            <person name="Kagawa T.F."/>
            <person name="Liu W."/>
            <person name="Song Y."/>
            <person name="Salvetti E."/>
            <person name="Wrobel A."/>
            <person name="Rasinkangas P."/>
            <person name="Parkhill J."/>
            <person name="Rea M.C."/>
            <person name="O'Sullivan O."/>
            <person name="Ritari J."/>
            <person name="Douillard F.P."/>
            <person name="Paul Ross R."/>
            <person name="Yang R."/>
            <person name="Briner A.E."/>
            <person name="Felis G.E."/>
            <person name="de Vos W.M."/>
            <person name="Barrangou R."/>
            <person name="Klaenhammer T.R."/>
            <person name="Caufield P.W."/>
            <person name="Cui Y."/>
            <person name="Zhang H."/>
            <person name="O'Toole P.W."/>
        </authorList>
    </citation>
    <scope>NUCLEOTIDE SEQUENCE [LARGE SCALE GENOMIC DNA]</scope>
    <source>
        <strain evidence="4 5">DSM 23908</strain>
    </source>
</reference>